<dbReference type="InterPro" id="IPR002182">
    <property type="entry name" value="NB-ARC"/>
</dbReference>
<sequence length="775" mass="89000">MEIDKGDIVQNLHAICGNVYEALYADKLGAVIQASQTSTDTREATQYSTQTKVFSRDNVKRKILEVISTRATSDQVSIIPIVGEGGVGKTTLAQLVYNDPEVKGKFDIKIWIYVSANFDEVKLTQKILEQTPECGHKNTKSLAGLQHDLNTFLSKRFLIVLDDMWEESQGRWDKLLAPIRGTQVKGNVILVTTRSSSVAGITNRTEADHINLDGLDEQDFFPFFKRCIFDNNENSEGQEMLLEIAKDIASKLNRNPLAAKSVGSLLRRNVNVEYWRRIRDSDEWMFQERKDDIIPALKLSYNHLPYHLQLLFSYCAIFPKGHMFHKEELVRTWIALGFVVHERKKLEDHGSDCFDDLVNWSFFHKLFPSICHLGIWTERVYNEQSIEQNDDFEEKLDAVGDENLLRNLESLILVGVYDENFTAKLVALFKKLHYVRVLRLQFNDDILLSSIKQFIHLRYLELRYTSDTHKPLPKHICKLYHLQILDVRHWNGLNDLPEGMSYLVNLRYLLVPGSGSLHSKISRVGDLQFLQELKQFSVQKKDGFGISELGNLKEIKGSLSILDLENVTNKEEATRARLKYKKYLRTLSLSWGDTGSTNRDIQEKIMECLKPHENLSHLTVRNYAGATPLWLTKNLSLTNLESLHLQDCEAIDMLPPFQLMRFLRTLSLVGLSSLNEIEISKCSSLTSIRLHTCKKLTKLSIEDCGALTSLELEGLPSSDQLKLKYKSVENNCRMRGIVLRDTWMSTTFILLKCLLFLLFRGYLVTFVGTAYVPWF</sequence>
<dbReference type="SUPFAM" id="SSF52058">
    <property type="entry name" value="L domain-like"/>
    <property type="match status" value="1"/>
</dbReference>
<evidence type="ECO:0000259" key="4">
    <source>
        <dbReference type="Pfam" id="PF25019"/>
    </source>
</evidence>
<name>A0AAQ3SHD2_PASNO</name>
<keyword evidence="6" id="KW-1185">Reference proteome</keyword>
<evidence type="ECO:0000259" key="2">
    <source>
        <dbReference type="Pfam" id="PF00931"/>
    </source>
</evidence>
<dbReference type="AlphaFoldDB" id="A0AAQ3SHD2"/>
<dbReference type="InterPro" id="IPR044974">
    <property type="entry name" value="Disease_R_plants"/>
</dbReference>
<dbReference type="Proteomes" id="UP001341281">
    <property type="component" value="Chromosome 01"/>
</dbReference>
<dbReference type="GO" id="GO:0043531">
    <property type="term" value="F:ADP binding"/>
    <property type="evidence" value="ECO:0007669"/>
    <property type="project" value="InterPro"/>
</dbReference>
<protein>
    <recommendedName>
        <fullName evidence="7">NB-ARC domain-containing protein</fullName>
    </recommendedName>
</protein>
<feature type="domain" description="NB-ARC" evidence="2">
    <location>
        <begin position="66"/>
        <end position="232"/>
    </location>
</feature>
<evidence type="ECO:0000313" key="6">
    <source>
        <dbReference type="Proteomes" id="UP001341281"/>
    </source>
</evidence>
<dbReference type="Pfam" id="PF23559">
    <property type="entry name" value="WHD_DRP"/>
    <property type="match status" value="1"/>
</dbReference>
<evidence type="ECO:0000259" key="3">
    <source>
        <dbReference type="Pfam" id="PF23559"/>
    </source>
</evidence>
<evidence type="ECO:0000256" key="1">
    <source>
        <dbReference type="ARBA" id="ARBA00022821"/>
    </source>
</evidence>
<dbReference type="Pfam" id="PF25019">
    <property type="entry name" value="LRR_R13L1-DRL21"/>
    <property type="match status" value="1"/>
</dbReference>
<dbReference type="GO" id="GO:0098542">
    <property type="term" value="P:defense response to other organism"/>
    <property type="evidence" value="ECO:0007669"/>
    <property type="project" value="TreeGrafter"/>
</dbReference>
<evidence type="ECO:0008006" key="7">
    <source>
        <dbReference type="Google" id="ProtNLM"/>
    </source>
</evidence>
<dbReference type="InterPro" id="IPR027417">
    <property type="entry name" value="P-loop_NTPase"/>
</dbReference>
<feature type="domain" description="Disease resistance protein winged helix" evidence="3">
    <location>
        <begin position="317"/>
        <end position="364"/>
    </location>
</feature>
<dbReference type="PANTHER" id="PTHR23155:SF1133">
    <property type="entry name" value="NBS-LRR-LIKE PROTEIN"/>
    <property type="match status" value="1"/>
</dbReference>
<dbReference type="InterPro" id="IPR032675">
    <property type="entry name" value="LRR_dom_sf"/>
</dbReference>
<reference evidence="5 6" key="1">
    <citation type="submission" date="2024-02" db="EMBL/GenBank/DDBJ databases">
        <title>High-quality chromosome-scale genome assembly of Pensacola bahiagrass (Paspalum notatum Flugge var. saurae).</title>
        <authorList>
            <person name="Vega J.M."/>
            <person name="Podio M."/>
            <person name="Orjuela J."/>
            <person name="Siena L.A."/>
            <person name="Pessino S.C."/>
            <person name="Combes M.C."/>
            <person name="Mariac C."/>
            <person name="Albertini E."/>
            <person name="Pupilli F."/>
            <person name="Ortiz J.P.A."/>
            <person name="Leblanc O."/>
        </authorList>
    </citation>
    <scope>NUCLEOTIDE SEQUENCE [LARGE SCALE GENOMIC DNA]</scope>
    <source>
        <strain evidence="5">R1</strain>
        <tissue evidence="5">Leaf</tissue>
    </source>
</reference>
<dbReference type="InterPro" id="IPR056789">
    <property type="entry name" value="LRR_R13L1-DRL21"/>
</dbReference>
<dbReference type="PRINTS" id="PR00364">
    <property type="entry name" value="DISEASERSIST"/>
</dbReference>
<dbReference type="InterPro" id="IPR058922">
    <property type="entry name" value="WHD_DRP"/>
</dbReference>
<keyword evidence="1" id="KW-0611">Plant defense</keyword>
<dbReference type="Pfam" id="PF00931">
    <property type="entry name" value="NB-ARC"/>
    <property type="match status" value="1"/>
</dbReference>
<dbReference type="EMBL" id="CP144745">
    <property type="protein sequence ID" value="WVZ51137.1"/>
    <property type="molecule type" value="Genomic_DNA"/>
</dbReference>
<dbReference type="Gene3D" id="1.10.10.10">
    <property type="entry name" value="Winged helix-like DNA-binding domain superfamily/Winged helix DNA-binding domain"/>
    <property type="match status" value="1"/>
</dbReference>
<dbReference type="PANTHER" id="PTHR23155">
    <property type="entry name" value="DISEASE RESISTANCE PROTEIN RP"/>
    <property type="match status" value="1"/>
</dbReference>
<dbReference type="InterPro" id="IPR036388">
    <property type="entry name" value="WH-like_DNA-bd_sf"/>
</dbReference>
<dbReference type="Gene3D" id="3.40.50.300">
    <property type="entry name" value="P-loop containing nucleotide triphosphate hydrolases"/>
    <property type="match status" value="1"/>
</dbReference>
<gene>
    <name evidence="5" type="ORF">U9M48_002310</name>
</gene>
<proteinExistence type="predicted"/>
<feature type="domain" description="R13L1/DRL21-like LRR repeat region" evidence="4">
    <location>
        <begin position="546"/>
        <end position="670"/>
    </location>
</feature>
<dbReference type="SUPFAM" id="SSF52540">
    <property type="entry name" value="P-loop containing nucleoside triphosphate hydrolases"/>
    <property type="match status" value="1"/>
</dbReference>
<dbReference type="Gene3D" id="3.80.10.10">
    <property type="entry name" value="Ribonuclease Inhibitor"/>
    <property type="match status" value="1"/>
</dbReference>
<accession>A0AAQ3SHD2</accession>
<organism evidence="5 6">
    <name type="scientific">Paspalum notatum var. saurae</name>
    <dbReference type="NCBI Taxonomy" id="547442"/>
    <lineage>
        <taxon>Eukaryota</taxon>
        <taxon>Viridiplantae</taxon>
        <taxon>Streptophyta</taxon>
        <taxon>Embryophyta</taxon>
        <taxon>Tracheophyta</taxon>
        <taxon>Spermatophyta</taxon>
        <taxon>Magnoliopsida</taxon>
        <taxon>Liliopsida</taxon>
        <taxon>Poales</taxon>
        <taxon>Poaceae</taxon>
        <taxon>PACMAD clade</taxon>
        <taxon>Panicoideae</taxon>
        <taxon>Andropogonodae</taxon>
        <taxon>Paspaleae</taxon>
        <taxon>Paspalinae</taxon>
        <taxon>Paspalum</taxon>
    </lineage>
</organism>
<evidence type="ECO:0000313" key="5">
    <source>
        <dbReference type="EMBL" id="WVZ51137.1"/>
    </source>
</evidence>